<keyword evidence="1" id="KW-0227">DNA damage</keyword>
<feature type="domain" description="Methylated-DNA-[protein]-cysteine S-methyltransferase DNA binding" evidence="2">
    <location>
        <begin position="13"/>
        <end position="85"/>
    </location>
</feature>
<dbReference type="AlphaFoldDB" id="A0A7X8C2A2"/>
<dbReference type="NCBIfam" id="TIGR00589">
    <property type="entry name" value="ogt"/>
    <property type="match status" value="1"/>
</dbReference>
<dbReference type="CDD" id="cd06445">
    <property type="entry name" value="ATase"/>
    <property type="match status" value="1"/>
</dbReference>
<dbReference type="EC" id="2.1.1.63" evidence="3"/>
<proteinExistence type="predicted"/>
<dbReference type="PANTHER" id="PTHR42942:SF1">
    <property type="entry name" value="ALKYLTRANSFERASE-LIKE PROTEIN 1"/>
    <property type="match status" value="1"/>
</dbReference>
<keyword evidence="3" id="KW-0808">Transferase</keyword>
<dbReference type="GO" id="GO:0003908">
    <property type="term" value="F:methylated-DNA-[protein]-cysteine S-methyltransferase activity"/>
    <property type="evidence" value="ECO:0007669"/>
    <property type="project" value="UniProtKB-EC"/>
</dbReference>
<sequence length="104" mass="11684">MSAKVLSEDLIYEVLSVVSEIPIGKVGTYGQIAQLINRPKNARLVGKILSQAELYGEYPCHRVVNAAGRLAPHFVQQKSLLLDEGITFKDACHVDIKQHQWQLW</sequence>
<dbReference type="EMBL" id="JAAYSM010000067">
    <property type="protein sequence ID" value="NLJ17643.1"/>
    <property type="molecule type" value="Genomic_DNA"/>
</dbReference>
<evidence type="ECO:0000259" key="2">
    <source>
        <dbReference type="Pfam" id="PF01035"/>
    </source>
</evidence>
<dbReference type="Gene3D" id="1.10.10.10">
    <property type="entry name" value="Winged helix-like DNA-binding domain superfamily/Winged helix DNA-binding domain"/>
    <property type="match status" value="1"/>
</dbReference>
<name>A0A7X8C2A2_9LACT</name>
<dbReference type="InterPro" id="IPR052520">
    <property type="entry name" value="ATL_DNA_repair"/>
</dbReference>
<dbReference type="InterPro" id="IPR036388">
    <property type="entry name" value="WH-like_DNA-bd_sf"/>
</dbReference>
<dbReference type="SUPFAM" id="SSF46767">
    <property type="entry name" value="Methylated DNA-protein cysteine methyltransferase, C-terminal domain"/>
    <property type="match status" value="1"/>
</dbReference>
<reference evidence="3 4" key="1">
    <citation type="journal article" date="2020" name="Biotechnol. Biofuels">
        <title>New insights from the biogas microbiome by comprehensive genome-resolved metagenomics of nearly 1600 species originating from multiple anaerobic digesters.</title>
        <authorList>
            <person name="Campanaro S."/>
            <person name="Treu L."/>
            <person name="Rodriguez-R L.M."/>
            <person name="Kovalovszki A."/>
            <person name="Ziels R.M."/>
            <person name="Maus I."/>
            <person name="Zhu X."/>
            <person name="Kougias P.G."/>
            <person name="Basile A."/>
            <person name="Luo G."/>
            <person name="Schluter A."/>
            <person name="Konstantinidis K.T."/>
            <person name="Angelidaki I."/>
        </authorList>
    </citation>
    <scope>NUCLEOTIDE SEQUENCE [LARGE SCALE GENOMIC DNA]</scope>
    <source>
        <strain evidence="3">AS23ysBPME_34</strain>
    </source>
</reference>
<organism evidence="3 4">
    <name type="scientific">Globicatella sulfidifaciens</name>
    <dbReference type="NCBI Taxonomy" id="136093"/>
    <lineage>
        <taxon>Bacteria</taxon>
        <taxon>Bacillati</taxon>
        <taxon>Bacillota</taxon>
        <taxon>Bacilli</taxon>
        <taxon>Lactobacillales</taxon>
        <taxon>Aerococcaceae</taxon>
        <taxon>Globicatella</taxon>
    </lineage>
</organism>
<dbReference type="Proteomes" id="UP000541058">
    <property type="component" value="Unassembled WGS sequence"/>
</dbReference>
<evidence type="ECO:0000313" key="4">
    <source>
        <dbReference type="Proteomes" id="UP000541058"/>
    </source>
</evidence>
<protein>
    <submittedName>
        <fullName evidence="3">Methylated-DNA--[protein]-cysteine S-methyltransferase</fullName>
        <ecNumber evidence="3">2.1.1.63</ecNumber>
    </submittedName>
</protein>
<evidence type="ECO:0000313" key="3">
    <source>
        <dbReference type="EMBL" id="NLJ17643.1"/>
    </source>
</evidence>
<dbReference type="GO" id="GO:0006281">
    <property type="term" value="P:DNA repair"/>
    <property type="evidence" value="ECO:0007669"/>
    <property type="project" value="InterPro"/>
</dbReference>
<keyword evidence="3" id="KW-0489">Methyltransferase</keyword>
<evidence type="ECO:0000256" key="1">
    <source>
        <dbReference type="ARBA" id="ARBA00022763"/>
    </source>
</evidence>
<gene>
    <name evidence="3" type="ORF">GX355_02160</name>
</gene>
<dbReference type="InterPro" id="IPR014048">
    <property type="entry name" value="MethylDNA_cys_MeTrfase_DNA-bd"/>
</dbReference>
<dbReference type="PANTHER" id="PTHR42942">
    <property type="entry name" value="6-O-METHYLGUANINE DNA METHYLTRANSFERASE"/>
    <property type="match status" value="1"/>
</dbReference>
<dbReference type="GO" id="GO:0032259">
    <property type="term" value="P:methylation"/>
    <property type="evidence" value="ECO:0007669"/>
    <property type="project" value="UniProtKB-KW"/>
</dbReference>
<comment type="caution">
    <text evidence="3">The sequence shown here is derived from an EMBL/GenBank/DDBJ whole genome shotgun (WGS) entry which is preliminary data.</text>
</comment>
<dbReference type="RefSeq" id="WP_276646460.1">
    <property type="nucleotide sequence ID" value="NZ_JAAYSM010000067.1"/>
</dbReference>
<accession>A0A7X8C2A2</accession>
<dbReference type="Pfam" id="PF01035">
    <property type="entry name" value="DNA_binding_1"/>
    <property type="match status" value="1"/>
</dbReference>
<dbReference type="InterPro" id="IPR036217">
    <property type="entry name" value="MethylDNA_cys_MeTrfase_DNAb"/>
</dbReference>